<evidence type="ECO:0000256" key="4">
    <source>
        <dbReference type="ARBA" id="ARBA00022695"/>
    </source>
</evidence>
<dbReference type="GeneID" id="5056162"/>
<sequence>MVEERKLYICMRCGRTFSRSEMEILPGIRCPYCNFKIIMKVRSPTVKRIPAV</sequence>
<keyword evidence="5 8" id="KW-0479">Metal-binding</keyword>
<protein>
    <recommendedName>
        <fullName evidence="8">DNA-directed RNA polymerase subunit Rpo12</fullName>
        <ecNumber evidence="8">2.7.7.6</ecNumber>
    </recommendedName>
    <alternativeName>
        <fullName evidence="8">DNA-directed RNA polymerase subunit P</fullName>
    </alternativeName>
</protein>
<dbReference type="SUPFAM" id="SSF63393">
    <property type="entry name" value="RNA polymerase subunits"/>
    <property type="match status" value="1"/>
</dbReference>
<dbReference type="EC" id="2.7.7.6" evidence="8"/>
<reference evidence="9 10" key="1">
    <citation type="journal article" date="2020" name="Nat. Commun.">
        <title>The structures of two archaeal type IV pili illuminate evolutionary relationships.</title>
        <authorList>
            <person name="Wang F."/>
            <person name="Baquero D.P."/>
            <person name="Su Z."/>
            <person name="Beltran L.C."/>
            <person name="Prangishvili D."/>
            <person name="Krupovic M."/>
            <person name="Egelman E.H."/>
        </authorList>
    </citation>
    <scope>NUCLEOTIDE SEQUENCE [LARGE SCALE GENOMIC DNA]</scope>
    <source>
        <strain evidence="9 10">2GA</strain>
    </source>
</reference>
<dbReference type="GO" id="GO:0003677">
    <property type="term" value="F:DNA binding"/>
    <property type="evidence" value="ECO:0007669"/>
    <property type="project" value="InterPro"/>
</dbReference>
<comment type="similarity">
    <text evidence="8">Belongs to the archaeal Rpo12/eukaryotic RPC10 RNA polymerase subunit family.</text>
</comment>
<comment type="subcellular location">
    <subcellularLocation>
        <location evidence="8">Cytoplasm</location>
    </subcellularLocation>
</comment>
<dbReference type="SMART" id="SM00659">
    <property type="entry name" value="RPOLCX"/>
    <property type="match status" value="1"/>
</dbReference>
<keyword evidence="3 8" id="KW-0808">Transferase</keyword>
<feature type="binding site" evidence="8">
    <location>
        <position position="30"/>
    </location>
    <ligand>
        <name>Zn(2+)</name>
        <dbReference type="ChEBI" id="CHEBI:29105"/>
    </ligand>
</feature>
<dbReference type="EMBL" id="JAAVJF010000005">
    <property type="protein sequence ID" value="NYR16254.1"/>
    <property type="molecule type" value="Genomic_DNA"/>
</dbReference>
<dbReference type="SMR" id="A0A7L4PCB0"/>
<feature type="binding site" evidence="8">
    <location>
        <position position="13"/>
    </location>
    <ligand>
        <name>Zn(2+)</name>
        <dbReference type="ChEBI" id="CHEBI:29105"/>
    </ligand>
</feature>
<dbReference type="GO" id="GO:0008270">
    <property type="term" value="F:zinc ion binding"/>
    <property type="evidence" value="ECO:0007669"/>
    <property type="project" value="UniProtKB-UniRule"/>
</dbReference>
<dbReference type="GO" id="GO:0000428">
    <property type="term" value="C:DNA-directed RNA polymerase complex"/>
    <property type="evidence" value="ECO:0007669"/>
    <property type="project" value="UniProtKB-KW"/>
</dbReference>
<organism evidence="9 10">
    <name type="scientific">Pyrobaculum arsenaticum</name>
    <dbReference type="NCBI Taxonomy" id="121277"/>
    <lineage>
        <taxon>Archaea</taxon>
        <taxon>Thermoproteota</taxon>
        <taxon>Thermoprotei</taxon>
        <taxon>Thermoproteales</taxon>
        <taxon>Thermoproteaceae</taxon>
        <taxon>Pyrobaculum</taxon>
    </lineage>
</organism>
<dbReference type="InterPro" id="IPR029040">
    <property type="entry name" value="RPABC4/Spt4"/>
</dbReference>
<evidence type="ECO:0000256" key="7">
    <source>
        <dbReference type="ARBA" id="ARBA00023163"/>
    </source>
</evidence>
<evidence type="ECO:0000313" key="10">
    <source>
        <dbReference type="Proteomes" id="UP000554766"/>
    </source>
</evidence>
<dbReference type="AlphaFoldDB" id="A0A7L4PCB0"/>
<comment type="catalytic activity">
    <reaction evidence="8">
        <text>RNA(n) + a ribonucleoside 5'-triphosphate = RNA(n+1) + diphosphate</text>
        <dbReference type="Rhea" id="RHEA:21248"/>
        <dbReference type="Rhea" id="RHEA-COMP:14527"/>
        <dbReference type="Rhea" id="RHEA-COMP:17342"/>
        <dbReference type="ChEBI" id="CHEBI:33019"/>
        <dbReference type="ChEBI" id="CHEBI:61557"/>
        <dbReference type="ChEBI" id="CHEBI:140395"/>
        <dbReference type="EC" id="2.7.7.6"/>
    </reaction>
</comment>
<keyword evidence="1 8" id="KW-0240">DNA-directed RNA polymerase</keyword>
<comment type="cofactor">
    <cofactor evidence="8">
        <name>Zn(2+)</name>
        <dbReference type="ChEBI" id="CHEBI:29105"/>
    </cofactor>
    <text evidence="8">Binds 1 zinc ion.</text>
</comment>
<comment type="subunit">
    <text evidence="8">Part of the RNA polymerase complex.</text>
</comment>
<proteinExistence type="inferred from homology"/>
<dbReference type="HAMAP" id="MF_00615">
    <property type="entry name" value="RNApol_arch_Rpo12"/>
    <property type="match status" value="1"/>
</dbReference>
<dbReference type="InterPro" id="IPR006591">
    <property type="entry name" value="RNAP_P/RPABC4"/>
</dbReference>
<evidence type="ECO:0000256" key="6">
    <source>
        <dbReference type="ARBA" id="ARBA00022833"/>
    </source>
</evidence>
<feature type="binding site" evidence="8">
    <location>
        <position position="33"/>
    </location>
    <ligand>
        <name>Zn(2+)</name>
        <dbReference type="ChEBI" id="CHEBI:29105"/>
    </ligand>
</feature>
<dbReference type="OMA" id="MKVRSPM"/>
<evidence type="ECO:0000256" key="3">
    <source>
        <dbReference type="ARBA" id="ARBA00022679"/>
    </source>
</evidence>
<dbReference type="Gene3D" id="2.20.28.30">
    <property type="entry name" value="RNA polymerase ii, chain L"/>
    <property type="match status" value="1"/>
</dbReference>
<dbReference type="GO" id="GO:0003899">
    <property type="term" value="F:DNA-directed RNA polymerase activity"/>
    <property type="evidence" value="ECO:0007669"/>
    <property type="project" value="UniProtKB-UniRule"/>
</dbReference>
<keyword evidence="4 8" id="KW-0548">Nucleotidyltransferase</keyword>
<dbReference type="InterPro" id="IPR023464">
    <property type="entry name" value="Rpo12"/>
</dbReference>
<keyword evidence="2 8" id="KW-0963">Cytoplasm</keyword>
<keyword evidence="10" id="KW-1185">Reference proteome</keyword>
<dbReference type="RefSeq" id="WP_011901281.1">
    <property type="nucleotide sequence ID" value="NZ_JAAVJF010000005.1"/>
</dbReference>
<dbReference type="GO" id="GO:0005737">
    <property type="term" value="C:cytoplasm"/>
    <property type="evidence" value="ECO:0007669"/>
    <property type="project" value="UniProtKB-SubCell"/>
</dbReference>
<evidence type="ECO:0000256" key="2">
    <source>
        <dbReference type="ARBA" id="ARBA00022490"/>
    </source>
</evidence>
<dbReference type="Proteomes" id="UP000554766">
    <property type="component" value="Unassembled WGS sequence"/>
</dbReference>
<evidence type="ECO:0000256" key="8">
    <source>
        <dbReference type="HAMAP-Rule" id="MF_00615"/>
    </source>
</evidence>
<evidence type="ECO:0000256" key="1">
    <source>
        <dbReference type="ARBA" id="ARBA00022478"/>
    </source>
</evidence>
<accession>A0A7L4PCB0</accession>
<keyword evidence="6 8" id="KW-0862">Zinc</keyword>
<evidence type="ECO:0000256" key="5">
    <source>
        <dbReference type="ARBA" id="ARBA00022723"/>
    </source>
</evidence>
<gene>
    <name evidence="8" type="primary">rpo12</name>
    <name evidence="8" type="synonym">rpoP</name>
    <name evidence="9" type="ORF">HC235_09990</name>
</gene>
<name>A0A7L4PCB0_9CREN</name>
<keyword evidence="7 8" id="KW-0804">Transcription</keyword>
<evidence type="ECO:0000313" key="9">
    <source>
        <dbReference type="EMBL" id="NYR16254.1"/>
    </source>
</evidence>
<comment type="function">
    <text evidence="8">DNA-dependent RNA polymerase (RNAP) catalyzes the transcription of DNA into RNA using the four ribonucleoside triphosphates as substrates.</text>
</comment>
<comment type="caution">
    <text evidence="9">The sequence shown here is derived from an EMBL/GenBank/DDBJ whole genome shotgun (WGS) entry which is preliminary data.</text>
</comment>
<dbReference type="GO" id="GO:0006351">
    <property type="term" value="P:DNA-templated transcription"/>
    <property type="evidence" value="ECO:0007669"/>
    <property type="project" value="UniProtKB-UniRule"/>
</dbReference>